<protein>
    <submittedName>
        <fullName evidence="2">Glyoxalase/bleomycin resistance protein/dioxygenase</fullName>
    </submittedName>
</protein>
<proteinExistence type="predicted"/>
<dbReference type="InterPro" id="IPR029068">
    <property type="entry name" value="Glyas_Bleomycin-R_OHBP_Dase"/>
</dbReference>
<sequence length="139" mass="14606">MAVTLNPYLNFRTGTREAMEFYQSVLGGELNVSTFADYGMAQDPADADKVMHSQLTTPDGLTLMAADVPAHMDLAPASSISVSLSGDDEAKLRGFYDALAAGGTVLEPLTVAPWGDSFGMVVDKFGTTWLVNIAGTPAA</sequence>
<dbReference type="RefSeq" id="WP_013772815.1">
    <property type="nucleotide sequence ID" value="NC_015514.1"/>
</dbReference>
<dbReference type="KEGG" id="cfi:Celf_3685"/>
<dbReference type="Pfam" id="PF06983">
    <property type="entry name" value="3-dmu-9_3-mt"/>
    <property type="match status" value="1"/>
</dbReference>
<accession>F4H4J7</accession>
<name>F4H4J7_CELFA</name>
<evidence type="ECO:0000259" key="1">
    <source>
        <dbReference type="Pfam" id="PF06983"/>
    </source>
</evidence>
<evidence type="ECO:0000313" key="3">
    <source>
        <dbReference type="Proteomes" id="UP000008460"/>
    </source>
</evidence>
<dbReference type="PANTHER" id="PTHR33990">
    <property type="entry name" value="PROTEIN YJDN-RELATED"/>
    <property type="match status" value="1"/>
</dbReference>
<reference evidence="2 3" key="1">
    <citation type="submission" date="2011-04" db="EMBL/GenBank/DDBJ databases">
        <title>Complete sequence of Cellulomonas fimi ATCC 484.</title>
        <authorList>
            <consortium name="US DOE Joint Genome Institute"/>
            <person name="Lucas S."/>
            <person name="Han J."/>
            <person name="Lapidus A."/>
            <person name="Cheng J.-F."/>
            <person name="Goodwin L."/>
            <person name="Pitluck S."/>
            <person name="Peters L."/>
            <person name="Chertkov O."/>
            <person name="Detter J.C."/>
            <person name="Han C."/>
            <person name="Tapia R."/>
            <person name="Land M."/>
            <person name="Hauser L."/>
            <person name="Kyrpides N."/>
            <person name="Ivanova N."/>
            <person name="Ovchinnikova G."/>
            <person name="Pagani I."/>
            <person name="Mead D."/>
            <person name="Brumm P."/>
            <person name="Woyke T."/>
        </authorList>
    </citation>
    <scope>NUCLEOTIDE SEQUENCE [LARGE SCALE GENOMIC DNA]</scope>
    <source>
        <strain evidence="3">ATCC 484 / DSM 20113 / JCM 1341 / NBRC 15513 / NCIMB 8980 / NCTC 7547</strain>
    </source>
</reference>
<feature type="domain" description="PhnB-like" evidence="1">
    <location>
        <begin position="6"/>
        <end position="131"/>
    </location>
</feature>
<dbReference type="CDD" id="cd06588">
    <property type="entry name" value="PhnB_like"/>
    <property type="match status" value="1"/>
</dbReference>
<keyword evidence="3" id="KW-1185">Reference proteome</keyword>
<dbReference type="Gene3D" id="3.10.180.10">
    <property type="entry name" value="2,3-Dihydroxybiphenyl 1,2-Dioxygenase, domain 1"/>
    <property type="match status" value="1"/>
</dbReference>
<dbReference type="STRING" id="590998.Celf_3685"/>
<dbReference type="InterPro" id="IPR028973">
    <property type="entry name" value="PhnB-like"/>
</dbReference>
<organism evidence="2 3">
    <name type="scientific">Cellulomonas fimi (strain ATCC 484 / DSM 20113 / JCM 1341 / CCUG 24087 / LMG 16345 / NBRC 15513 / NCIMB 8980 / NCTC 7547 / NRS-133)</name>
    <dbReference type="NCBI Taxonomy" id="590998"/>
    <lineage>
        <taxon>Bacteria</taxon>
        <taxon>Bacillati</taxon>
        <taxon>Actinomycetota</taxon>
        <taxon>Actinomycetes</taxon>
        <taxon>Micrococcales</taxon>
        <taxon>Cellulomonadaceae</taxon>
        <taxon>Cellulomonas</taxon>
    </lineage>
</organism>
<dbReference type="SUPFAM" id="SSF54593">
    <property type="entry name" value="Glyoxalase/Bleomycin resistance protein/Dihydroxybiphenyl dioxygenase"/>
    <property type="match status" value="1"/>
</dbReference>
<dbReference type="HOGENOM" id="CLU_046006_17_2_11"/>
<dbReference type="AlphaFoldDB" id="F4H4J7"/>
<dbReference type="PANTHER" id="PTHR33990:SF1">
    <property type="entry name" value="PROTEIN YJDN"/>
    <property type="match status" value="1"/>
</dbReference>
<dbReference type="eggNOG" id="COG2764">
    <property type="taxonomic scope" value="Bacteria"/>
</dbReference>
<keyword evidence="2" id="KW-0223">Dioxygenase</keyword>
<gene>
    <name evidence="2" type="ordered locus">Celf_3685</name>
</gene>
<evidence type="ECO:0000313" key="2">
    <source>
        <dbReference type="EMBL" id="AEE47792.1"/>
    </source>
</evidence>
<dbReference type="GO" id="GO:0051213">
    <property type="term" value="F:dioxygenase activity"/>
    <property type="evidence" value="ECO:0007669"/>
    <property type="project" value="UniProtKB-KW"/>
</dbReference>
<keyword evidence="2" id="KW-0560">Oxidoreductase</keyword>
<dbReference type="EMBL" id="CP002666">
    <property type="protein sequence ID" value="AEE47792.1"/>
    <property type="molecule type" value="Genomic_DNA"/>
</dbReference>
<dbReference type="Proteomes" id="UP000008460">
    <property type="component" value="Chromosome"/>
</dbReference>